<feature type="domain" description="Cation/H+ exchanger transmembrane" evidence="10">
    <location>
        <begin position="24"/>
        <end position="404"/>
    </location>
</feature>
<dbReference type="EMBL" id="JBDXSU010000002">
    <property type="protein sequence ID" value="MFB5189076.1"/>
    <property type="molecule type" value="Genomic_DNA"/>
</dbReference>
<keyword evidence="12" id="KW-1185">Reference proteome</keyword>
<dbReference type="InterPro" id="IPR006153">
    <property type="entry name" value="Cation/H_exchanger_TM"/>
</dbReference>
<feature type="transmembrane region" description="Helical" evidence="9">
    <location>
        <begin position="169"/>
        <end position="191"/>
    </location>
</feature>
<feature type="transmembrane region" description="Helical" evidence="9">
    <location>
        <begin position="96"/>
        <end position="121"/>
    </location>
</feature>
<dbReference type="Pfam" id="PF00999">
    <property type="entry name" value="Na_H_Exchanger"/>
    <property type="match status" value="1"/>
</dbReference>
<feature type="transmembrane region" description="Helical" evidence="9">
    <location>
        <begin position="230"/>
        <end position="246"/>
    </location>
</feature>
<evidence type="ECO:0000256" key="6">
    <source>
        <dbReference type="ARBA" id="ARBA00022989"/>
    </source>
</evidence>
<evidence type="ECO:0000256" key="2">
    <source>
        <dbReference type="ARBA" id="ARBA00022448"/>
    </source>
</evidence>
<feature type="transmembrane region" description="Helical" evidence="9">
    <location>
        <begin position="197"/>
        <end position="218"/>
    </location>
</feature>
<evidence type="ECO:0000256" key="5">
    <source>
        <dbReference type="ARBA" id="ARBA00022692"/>
    </source>
</evidence>
<evidence type="ECO:0000259" key="10">
    <source>
        <dbReference type="Pfam" id="PF00999"/>
    </source>
</evidence>
<evidence type="ECO:0000256" key="8">
    <source>
        <dbReference type="ARBA" id="ARBA00023136"/>
    </source>
</evidence>
<comment type="subcellular location">
    <subcellularLocation>
        <location evidence="1">Cell membrane</location>
        <topology evidence="1">Multi-pass membrane protein</topology>
    </subcellularLocation>
</comment>
<feature type="transmembrane region" description="Helical" evidence="9">
    <location>
        <begin position="127"/>
        <end position="148"/>
    </location>
</feature>
<keyword evidence="6 9" id="KW-1133">Transmembrane helix</keyword>
<dbReference type="PANTHER" id="PTHR32507:SF0">
    <property type="entry name" value="NA(+)_H(+) ANTIPORTER 2-RELATED"/>
    <property type="match status" value="1"/>
</dbReference>
<dbReference type="PANTHER" id="PTHR32507">
    <property type="entry name" value="NA(+)/H(+) ANTIPORTER 1"/>
    <property type="match status" value="1"/>
</dbReference>
<dbReference type="Proteomes" id="UP001579974">
    <property type="component" value="Unassembled WGS sequence"/>
</dbReference>
<keyword evidence="5 9" id="KW-0812">Transmembrane</keyword>
<keyword evidence="4" id="KW-1003">Cell membrane</keyword>
<proteinExistence type="predicted"/>
<evidence type="ECO:0000313" key="12">
    <source>
        <dbReference type="Proteomes" id="UP001579974"/>
    </source>
</evidence>
<comment type="caution">
    <text evidence="11">The sequence shown here is derived from an EMBL/GenBank/DDBJ whole genome shotgun (WGS) entry which is preliminary data.</text>
</comment>
<feature type="transmembrane region" description="Helical" evidence="9">
    <location>
        <begin position="64"/>
        <end position="89"/>
    </location>
</feature>
<dbReference type="InterPro" id="IPR038770">
    <property type="entry name" value="Na+/solute_symporter_sf"/>
</dbReference>
<gene>
    <name evidence="11" type="ORF">KKP3000_002074</name>
</gene>
<feature type="transmembrane region" description="Helical" evidence="9">
    <location>
        <begin position="350"/>
        <end position="371"/>
    </location>
</feature>
<evidence type="ECO:0000256" key="7">
    <source>
        <dbReference type="ARBA" id="ARBA00023065"/>
    </source>
</evidence>
<feature type="transmembrane region" description="Helical" evidence="9">
    <location>
        <begin position="38"/>
        <end position="58"/>
    </location>
</feature>
<sequence length="413" mass="43998">MNSPAVETAQALFMMLLLVFLVGSLLTKIAEKIQIPDVVLYLIVGMIFGHSGLGFIHIGTNTTLNQVILLFGASFILFHGGTITSFGVLKSVWGTITLLSTLGVVVTACVVGVGVAAHWILGLPFAIALLLGALLASTDPAALVPIFQRLPIRQKVAQTVISESAFTDATGAILTTLVFTAITAHSAFSIGSTALGFIRLAFGGILMGAVVGLVATFLISEHDKAMFREYAPMIVVIAVLASYTIAEWLGASGFMSAFVAGLMIGNSKTFRLPIRRAEQEAIHSFMDAISLKLRMLIFVLLGSQINFAVLLKYIGPAILVIVVFMVIARPLTVLTSLLPDRQARWKGTEILFFFWVRETGVIAVALVGMLASTSIPYSDVLASVTFVAILMTLVIQASTTPAVARILKLLSAK</sequence>
<evidence type="ECO:0000256" key="4">
    <source>
        <dbReference type="ARBA" id="ARBA00022475"/>
    </source>
</evidence>
<keyword evidence="2" id="KW-0813">Transport</keyword>
<evidence type="ECO:0000256" key="1">
    <source>
        <dbReference type="ARBA" id="ARBA00004651"/>
    </source>
</evidence>
<keyword evidence="3" id="KW-0050">Antiport</keyword>
<accession>A0ABV5AAG6</accession>
<keyword evidence="8 9" id="KW-0472">Membrane</keyword>
<organism evidence="11 12">
    <name type="scientific">Alicyclobacillus fastidiosus</name>
    <dbReference type="NCBI Taxonomy" id="392011"/>
    <lineage>
        <taxon>Bacteria</taxon>
        <taxon>Bacillati</taxon>
        <taxon>Bacillota</taxon>
        <taxon>Bacilli</taxon>
        <taxon>Bacillales</taxon>
        <taxon>Alicyclobacillaceae</taxon>
        <taxon>Alicyclobacillus</taxon>
    </lineage>
</organism>
<reference evidence="11 12" key="1">
    <citation type="journal article" date="2024" name="Int. J. Mol. Sci.">
        <title>Exploration of Alicyclobacillus spp. Genome in Search of Antibiotic Resistance.</title>
        <authorList>
            <person name="Bucka-Kolendo J."/>
            <person name="Kiousi D.E."/>
            <person name="Dekowska A."/>
            <person name="Mikolajczuk-Szczyrba A."/>
            <person name="Karadedos D.M."/>
            <person name="Michael P."/>
            <person name="Galanis A."/>
            <person name="Sokolowska B."/>
        </authorList>
    </citation>
    <scope>NUCLEOTIDE SEQUENCE [LARGE SCALE GENOMIC DNA]</scope>
    <source>
        <strain evidence="11 12">KKP 3000</strain>
    </source>
</reference>
<protein>
    <submittedName>
        <fullName evidence="11">Cation:proton antiporter</fullName>
    </submittedName>
</protein>
<feature type="transmembrane region" description="Helical" evidence="9">
    <location>
        <begin position="6"/>
        <end position="26"/>
    </location>
</feature>
<dbReference type="Gene3D" id="1.20.1530.20">
    <property type="match status" value="1"/>
</dbReference>
<evidence type="ECO:0000313" key="11">
    <source>
        <dbReference type="EMBL" id="MFB5189076.1"/>
    </source>
</evidence>
<evidence type="ECO:0000256" key="3">
    <source>
        <dbReference type="ARBA" id="ARBA00022449"/>
    </source>
</evidence>
<evidence type="ECO:0000256" key="9">
    <source>
        <dbReference type="SAM" id="Phobius"/>
    </source>
</evidence>
<name>A0ABV5AAG6_9BACL</name>
<keyword evidence="7" id="KW-0406">Ion transport</keyword>
<dbReference type="RefSeq" id="WP_368780942.1">
    <property type="nucleotide sequence ID" value="NZ_CP162940.1"/>
</dbReference>
<feature type="transmembrane region" description="Helical" evidence="9">
    <location>
        <begin position="383"/>
        <end position="407"/>
    </location>
</feature>